<evidence type="ECO:0000256" key="7">
    <source>
        <dbReference type="SAM" id="Phobius"/>
    </source>
</evidence>
<comment type="subcellular location">
    <subcellularLocation>
        <location evidence="1">Membrane</location>
        <topology evidence="1">Multi-pass membrane protein</topology>
    </subcellularLocation>
</comment>
<accession>A0ABQ8Z9P1</accession>
<feature type="region of interest" description="Disordered" evidence="6">
    <location>
        <begin position="379"/>
        <end position="470"/>
    </location>
</feature>
<dbReference type="Proteomes" id="UP001150062">
    <property type="component" value="Unassembled WGS sequence"/>
</dbReference>
<gene>
    <name evidence="8" type="ORF">M0813_12967</name>
</gene>
<name>A0ABQ8Z9P1_9EUKA</name>
<feature type="compositionally biased region" description="Basic and acidic residues" evidence="6">
    <location>
        <begin position="379"/>
        <end position="423"/>
    </location>
</feature>
<keyword evidence="9" id="KW-1185">Reference proteome</keyword>
<dbReference type="PANTHER" id="PTHR21433">
    <property type="entry name" value="TRANSMEMBRANE PROTEIN INDUCED BY TUMOR NECROSIS FACTOR ALPHA"/>
    <property type="match status" value="1"/>
</dbReference>
<evidence type="ECO:0000313" key="9">
    <source>
        <dbReference type="Proteomes" id="UP001150062"/>
    </source>
</evidence>
<evidence type="ECO:0000313" key="8">
    <source>
        <dbReference type="EMBL" id="KAJ6253554.1"/>
    </source>
</evidence>
<feature type="transmembrane region" description="Helical" evidence="7">
    <location>
        <begin position="330"/>
        <end position="348"/>
    </location>
</feature>
<organism evidence="8 9">
    <name type="scientific">Anaeramoeba flamelloides</name>
    <dbReference type="NCBI Taxonomy" id="1746091"/>
    <lineage>
        <taxon>Eukaryota</taxon>
        <taxon>Metamonada</taxon>
        <taxon>Anaeramoebidae</taxon>
        <taxon>Anaeramoeba</taxon>
    </lineage>
</organism>
<comment type="caution">
    <text evidence="8">The sequence shown here is derived from an EMBL/GenBank/DDBJ whole genome shotgun (WGS) entry which is preliminary data.</text>
</comment>
<feature type="transmembrane region" description="Helical" evidence="7">
    <location>
        <begin position="151"/>
        <end position="168"/>
    </location>
</feature>
<evidence type="ECO:0000256" key="6">
    <source>
        <dbReference type="SAM" id="MobiDB-lite"/>
    </source>
</evidence>
<proteinExistence type="inferred from homology"/>
<keyword evidence="3 7" id="KW-0812">Transmembrane</keyword>
<keyword evidence="4 7" id="KW-1133">Transmembrane helix</keyword>
<evidence type="ECO:0000256" key="2">
    <source>
        <dbReference type="ARBA" id="ARBA00009700"/>
    </source>
</evidence>
<keyword evidence="5 7" id="KW-0472">Membrane</keyword>
<protein>
    <submittedName>
        <fullName evidence="8">Transmembrane protein induced by tumor necrosis factor alpha</fullName>
    </submittedName>
</protein>
<feature type="transmembrane region" description="Helical" evidence="7">
    <location>
        <begin position="210"/>
        <end position="229"/>
    </location>
</feature>
<evidence type="ECO:0000256" key="4">
    <source>
        <dbReference type="ARBA" id="ARBA00022989"/>
    </source>
</evidence>
<feature type="transmembrane region" description="Helical" evidence="7">
    <location>
        <begin position="235"/>
        <end position="254"/>
    </location>
</feature>
<evidence type="ECO:0000256" key="5">
    <source>
        <dbReference type="ARBA" id="ARBA00023136"/>
    </source>
</evidence>
<feature type="transmembrane region" description="Helical" evidence="7">
    <location>
        <begin position="298"/>
        <end position="318"/>
    </location>
</feature>
<sequence>MTTIEESPKEQTNEQLVKEEKDSFLKDLSDFTTSLQACQKKIQSYRQEMEGANKIEKDSKKDLRNLSYEIKRLRFVLNKLKNGQVLSKEEYEHFKIDLSNNQSYIRVLGSELPNKTNDFLSFFLGNVTFYITDYTERVKYKTDYEKFKKKMLMIFGISSCLMLLGYTFKTILLLRLISVPYHLVPFYYYLSLTMKETVLKSNGSNITRWWAAHHFLSFFCSGFLLFWPFGSFLKIFASRFYIFSIYMSFTQLFLHNFQVKLLYKLRALGNASIEDTVNYDTPVTHFTSRLRLQLPFTIVQNMIMLYLSFYLIKSFIVIKESPNHCLISGLLLLVLVIGNSVSCVKNILNILKTRSLKKPTNRISNLSWLIAKKMQELQKKSEKAEKDQNNTSSKSEEHVTNDKVQKKDNLNLEKNKKEIIDIKDIDDDEDEGDGENDQDEEIDYNEIDNNTEDEDDSDGDDNDADDSDSG</sequence>
<dbReference type="EMBL" id="JAOAOG010000028">
    <property type="protein sequence ID" value="KAJ6253554.1"/>
    <property type="molecule type" value="Genomic_DNA"/>
</dbReference>
<evidence type="ECO:0000256" key="1">
    <source>
        <dbReference type="ARBA" id="ARBA00004141"/>
    </source>
</evidence>
<evidence type="ECO:0000256" key="3">
    <source>
        <dbReference type="ARBA" id="ARBA00022692"/>
    </source>
</evidence>
<feature type="compositionally biased region" description="Acidic residues" evidence="6">
    <location>
        <begin position="424"/>
        <end position="470"/>
    </location>
</feature>
<dbReference type="PANTHER" id="PTHR21433:SF0">
    <property type="entry name" value="TRANSMEMBRANE PROTEIN 120 HOMOLOG"/>
    <property type="match status" value="1"/>
</dbReference>
<dbReference type="InterPro" id="IPR012926">
    <property type="entry name" value="TMEM120A/B"/>
</dbReference>
<reference evidence="8" key="1">
    <citation type="submission" date="2022-08" db="EMBL/GenBank/DDBJ databases">
        <title>Novel sulfate-reducing endosymbionts in the free-living metamonad Anaeramoeba.</title>
        <authorList>
            <person name="Jerlstrom-Hultqvist J."/>
            <person name="Cepicka I."/>
            <person name="Gallot-Lavallee L."/>
            <person name="Salas-Leiva D."/>
            <person name="Curtis B.A."/>
            <person name="Zahonova K."/>
            <person name="Pipaliya S."/>
            <person name="Dacks J."/>
            <person name="Roger A.J."/>
        </authorList>
    </citation>
    <scope>NUCLEOTIDE SEQUENCE</scope>
    <source>
        <strain evidence="8">Schooner1</strain>
    </source>
</reference>
<dbReference type="Pfam" id="PF07851">
    <property type="entry name" value="TMEM120A-B"/>
    <property type="match status" value="1"/>
</dbReference>
<comment type="similarity">
    <text evidence="2">Belongs to the TMEM120 family.</text>
</comment>